<feature type="transmembrane region" description="Helical" evidence="1">
    <location>
        <begin position="18"/>
        <end position="38"/>
    </location>
</feature>
<sequence>MVINQGSLQPQLNPPPTYLFAGCGYCFPIAGPFILLSASSMLQEVTLLLPPPPLPVETAVAPAAPSLLKDQQQLFAFCLPILSKESATPHFCGGVFPNCLLSDASIWTCS</sequence>
<keyword evidence="3" id="KW-1185">Reference proteome</keyword>
<comment type="caution">
    <text evidence="2">The sequence shown here is derived from an EMBL/GenBank/DDBJ whole genome shotgun (WGS) entry which is preliminary data.</text>
</comment>
<evidence type="ECO:0000313" key="2">
    <source>
        <dbReference type="EMBL" id="KAH1171686.1"/>
    </source>
</evidence>
<keyword evidence="1" id="KW-0812">Transmembrane</keyword>
<dbReference type="EMBL" id="JAHDVG010000483">
    <property type="protein sequence ID" value="KAH1171686.1"/>
    <property type="molecule type" value="Genomic_DNA"/>
</dbReference>
<reference evidence="2" key="1">
    <citation type="submission" date="2021-09" db="EMBL/GenBank/DDBJ databases">
        <title>The genome of Mauremys mutica provides insights into the evolution of semi-aquatic lifestyle.</title>
        <authorList>
            <person name="Gong S."/>
            <person name="Gao Y."/>
        </authorList>
    </citation>
    <scope>NUCLEOTIDE SEQUENCE</scope>
    <source>
        <strain evidence="2">MM-2020</strain>
        <tissue evidence="2">Muscle</tissue>
    </source>
</reference>
<keyword evidence="1" id="KW-0472">Membrane</keyword>
<name>A0A9D3X2J8_9SAUR</name>
<evidence type="ECO:0000313" key="3">
    <source>
        <dbReference type="Proteomes" id="UP000827986"/>
    </source>
</evidence>
<dbReference type="Proteomes" id="UP000827986">
    <property type="component" value="Unassembled WGS sequence"/>
</dbReference>
<organism evidence="2 3">
    <name type="scientific">Mauremys mutica</name>
    <name type="common">yellowpond turtle</name>
    <dbReference type="NCBI Taxonomy" id="74926"/>
    <lineage>
        <taxon>Eukaryota</taxon>
        <taxon>Metazoa</taxon>
        <taxon>Chordata</taxon>
        <taxon>Craniata</taxon>
        <taxon>Vertebrata</taxon>
        <taxon>Euteleostomi</taxon>
        <taxon>Archelosauria</taxon>
        <taxon>Testudinata</taxon>
        <taxon>Testudines</taxon>
        <taxon>Cryptodira</taxon>
        <taxon>Durocryptodira</taxon>
        <taxon>Testudinoidea</taxon>
        <taxon>Geoemydidae</taxon>
        <taxon>Geoemydinae</taxon>
        <taxon>Mauremys</taxon>
    </lineage>
</organism>
<protein>
    <submittedName>
        <fullName evidence="2">Uncharacterized protein</fullName>
    </submittedName>
</protein>
<gene>
    <name evidence="2" type="ORF">KIL84_007304</name>
</gene>
<keyword evidence="1" id="KW-1133">Transmembrane helix</keyword>
<proteinExistence type="predicted"/>
<evidence type="ECO:0000256" key="1">
    <source>
        <dbReference type="SAM" id="Phobius"/>
    </source>
</evidence>
<dbReference type="AlphaFoldDB" id="A0A9D3X2J8"/>
<accession>A0A9D3X2J8</accession>